<evidence type="ECO:0000256" key="3">
    <source>
        <dbReference type="SAM" id="MobiDB-lite"/>
    </source>
</evidence>
<dbReference type="Proteomes" id="UP000095038">
    <property type="component" value="Unassembled WGS sequence"/>
</dbReference>
<dbReference type="OrthoDB" id="2123378at2759"/>
<feature type="compositionally biased region" description="Polar residues" evidence="3">
    <location>
        <begin position="619"/>
        <end position="635"/>
    </location>
</feature>
<dbReference type="GO" id="GO:0097271">
    <property type="term" value="P:protein localization to bud neck"/>
    <property type="evidence" value="ECO:0007669"/>
    <property type="project" value="TreeGrafter"/>
</dbReference>
<dbReference type="EMBL" id="KV454493">
    <property type="protein sequence ID" value="ODV58302.1"/>
    <property type="molecule type" value="Genomic_DNA"/>
</dbReference>
<evidence type="ECO:0000256" key="2">
    <source>
        <dbReference type="ARBA" id="ARBA00023306"/>
    </source>
</evidence>
<dbReference type="SUPFAM" id="SSF50729">
    <property type="entry name" value="PH domain-like"/>
    <property type="match status" value="1"/>
</dbReference>
<protein>
    <submittedName>
        <fullName evidence="5">DUF1709-domain-containing protein</fullName>
    </submittedName>
</protein>
<dbReference type="GO" id="GO:0007120">
    <property type="term" value="P:axial cellular bud site selection"/>
    <property type="evidence" value="ECO:0007669"/>
    <property type="project" value="TreeGrafter"/>
</dbReference>
<dbReference type="RefSeq" id="XP_020044609.1">
    <property type="nucleotide sequence ID" value="XM_020188902.1"/>
</dbReference>
<dbReference type="Pfam" id="PF00169">
    <property type="entry name" value="PH"/>
    <property type="match status" value="1"/>
</dbReference>
<feature type="compositionally biased region" description="Polar residues" evidence="3">
    <location>
        <begin position="46"/>
        <end position="58"/>
    </location>
</feature>
<feature type="region of interest" description="Disordered" evidence="3">
    <location>
        <begin position="592"/>
        <end position="670"/>
    </location>
</feature>
<accession>A0A1D2V9G0</accession>
<dbReference type="PANTHER" id="PTHR36100">
    <property type="entry name" value="BUD SITE SELECTION PROTEIN 4"/>
    <property type="match status" value="1"/>
</dbReference>
<dbReference type="GO" id="GO:0000142">
    <property type="term" value="C:cellular bud neck contractile ring"/>
    <property type="evidence" value="ECO:0007669"/>
    <property type="project" value="TreeGrafter"/>
</dbReference>
<keyword evidence="2" id="KW-0131">Cell cycle</keyword>
<dbReference type="InterPro" id="IPR052007">
    <property type="entry name" value="Bud4"/>
</dbReference>
<dbReference type="InterPro" id="IPR011993">
    <property type="entry name" value="PH-like_dom_sf"/>
</dbReference>
<gene>
    <name evidence="5" type="ORF">ASCRUDRAFT_122203</name>
</gene>
<feature type="region of interest" description="Disordered" evidence="3">
    <location>
        <begin position="1"/>
        <end position="93"/>
    </location>
</feature>
<feature type="domain" description="PH" evidence="4">
    <location>
        <begin position="918"/>
        <end position="1044"/>
    </location>
</feature>
<sequence length="1063" mass="121805">MGTSEELSPTKPKFKSNEELPLNSNSNSNSKSNQNNPNPLRIKMEQSPQIQLNNNINVKNEDMDTFDNDTYSDSDEDEEEDDEANTSTNEANLNKLEKDILESTEQEEILQKNTDNLQLENFSFYNKVINENNELLQQPSNRFKSAYNDTTTEIYDDVTNNSLITEDVSNFDDTSNQQISFLPVNFNAHADLSNVQEDDELEEEEESSNSKINNKGYKPIIKSESIKREDGSRFLDDIEPSEYPLGESTFDHLRSQSKKNLPFLKLEESTMDNSSGFATDILTKILQQNQEMHKNDYNDFMDENFRPPHLFASRNNHDSFASDDDIHKLWAAANNKVEASTLNPQYGKNTTIRSSSMRSFPSMNQDDVKKIMQAKKQITGHPYGKPLNSTNANNSNESLSFVNFPENNSRRPSTQIDSNNLNAAGTGNHFINDTINRGSGSDDEDSLEDDVNAHIANKAKFHDENFLDCDNTGREIQHIADILSEKPRPLLPEQTFENSDMEDDLKNEYEKINRKHNRGYILRRNSKLIVAKSKDNRKNNIDRLSFIEDENSNRSGMYASDNLESNNKEKHPHAYSNMLKEQQAKAKFEFDLQEKESNRNSSQSQKSSLISHQSRISSATSTASNNRISVGSNDINMKKRKSRALKEKAEKPITIDQENFNEQLKPDENDPELLDKKARKAKQLEILEQRSTFLDVNLPNNDKGRLYVKIVGLKSLELPGLERHEAKFHLILDNGIHCISTPNLELNDFSAINQEFELTVGDNLEFILTLKAEYNYKSQNKVVEITEKVPIKKKRFGGLFGSKIIYKSQKKFITKVDNDDPWDNIMARDGSFARAYVDFQQYEPLINGKACNFDVTCFNEWEVTKDSKTDAFVKKQPYRIGKLELQMLFIPRTKKNEIFPPSIEFAYDSINEYMKQLSVYNDGYLLQDGGDCNYLKRRFFKLIGTDFVAHNEISKKTRAKINLSKATALITEKGNKSYALAGSAFANNNHSKDGHPAARRNLSEEILMNQGFKIKFSNNEVIEFVAENASEKQKWIAALDKVISRNQFRQPWIKYLYQQSMGS</sequence>
<name>A0A1D2V9G0_9ASCO</name>
<feature type="compositionally biased region" description="Low complexity" evidence="3">
    <location>
        <begin position="599"/>
        <end position="618"/>
    </location>
</feature>
<evidence type="ECO:0000313" key="5">
    <source>
        <dbReference type="EMBL" id="ODV58302.1"/>
    </source>
</evidence>
<feature type="compositionally biased region" description="Acidic residues" evidence="3">
    <location>
        <begin position="63"/>
        <end position="84"/>
    </location>
</feature>
<feature type="compositionally biased region" description="Basic and acidic residues" evidence="3">
    <location>
        <begin position="644"/>
        <end position="653"/>
    </location>
</feature>
<feature type="compositionally biased region" description="Polar residues" evidence="3">
    <location>
        <begin position="387"/>
        <end position="437"/>
    </location>
</feature>
<proteinExistence type="predicted"/>
<dbReference type="Gene3D" id="2.30.29.30">
    <property type="entry name" value="Pleckstrin-homology domain (PH domain)/Phosphotyrosine-binding domain (PTB)"/>
    <property type="match status" value="1"/>
</dbReference>
<dbReference type="PANTHER" id="PTHR36100:SF1">
    <property type="entry name" value="BUD SITE SELECTION PROTEIN 4"/>
    <property type="match status" value="1"/>
</dbReference>
<dbReference type="GO" id="GO:0005525">
    <property type="term" value="F:GTP binding"/>
    <property type="evidence" value="ECO:0007669"/>
    <property type="project" value="TreeGrafter"/>
</dbReference>
<dbReference type="PROSITE" id="PS50003">
    <property type="entry name" value="PH_DOMAIN"/>
    <property type="match status" value="1"/>
</dbReference>
<reference evidence="6" key="1">
    <citation type="submission" date="2016-05" db="EMBL/GenBank/DDBJ databases">
        <title>Comparative genomics of biotechnologically important yeasts.</title>
        <authorList>
            <consortium name="DOE Joint Genome Institute"/>
            <person name="Riley R."/>
            <person name="Haridas S."/>
            <person name="Wolfe K.H."/>
            <person name="Lopes M.R."/>
            <person name="Hittinger C.T."/>
            <person name="Goker M."/>
            <person name="Salamov A."/>
            <person name="Wisecaver J."/>
            <person name="Long T.M."/>
            <person name="Aerts A.L."/>
            <person name="Barry K."/>
            <person name="Choi C."/>
            <person name="Clum A."/>
            <person name="Coughlan A.Y."/>
            <person name="Deshpande S."/>
            <person name="Douglass A.P."/>
            <person name="Hanson S.J."/>
            <person name="Klenk H.-P."/>
            <person name="Labutti K."/>
            <person name="Lapidus A."/>
            <person name="Lindquist E."/>
            <person name="Lipzen A."/>
            <person name="Meier-Kolthoff J.P."/>
            <person name="Ohm R.A."/>
            <person name="Otillar R.P."/>
            <person name="Pangilinan J."/>
            <person name="Peng Y."/>
            <person name="Rokas A."/>
            <person name="Rosa C.A."/>
            <person name="Scheuner C."/>
            <person name="Sibirny A.A."/>
            <person name="Slot J.C."/>
            <person name="Stielow J.B."/>
            <person name="Sun H."/>
            <person name="Kurtzman C.P."/>
            <person name="Blackwell M."/>
            <person name="Grigoriev I.V."/>
            <person name="Jeffries T.W."/>
        </authorList>
    </citation>
    <scope>NUCLEOTIDE SEQUENCE [LARGE SCALE GENOMIC DNA]</scope>
    <source>
        <strain evidence="6">DSM 1968</strain>
    </source>
</reference>
<dbReference type="InterPro" id="IPR001849">
    <property type="entry name" value="PH_domain"/>
</dbReference>
<evidence type="ECO:0000256" key="1">
    <source>
        <dbReference type="ARBA" id="ARBA00022618"/>
    </source>
</evidence>
<keyword evidence="1" id="KW-0132">Cell division</keyword>
<keyword evidence="6" id="KW-1185">Reference proteome</keyword>
<feature type="compositionally biased region" description="Low complexity" evidence="3">
    <location>
        <begin position="19"/>
        <end position="38"/>
    </location>
</feature>
<dbReference type="AlphaFoldDB" id="A0A1D2V9G0"/>
<evidence type="ECO:0000259" key="4">
    <source>
        <dbReference type="PROSITE" id="PS50003"/>
    </source>
</evidence>
<feature type="region of interest" description="Disordered" evidence="3">
    <location>
        <begin position="381"/>
        <end position="447"/>
    </location>
</feature>
<dbReference type="SMART" id="SM00233">
    <property type="entry name" value="PH"/>
    <property type="match status" value="1"/>
</dbReference>
<organism evidence="5 6">
    <name type="scientific">Ascoidea rubescens DSM 1968</name>
    <dbReference type="NCBI Taxonomy" id="1344418"/>
    <lineage>
        <taxon>Eukaryota</taxon>
        <taxon>Fungi</taxon>
        <taxon>Dikarya</taxon>
        <taxon>Ascomycota</taxon>
        <taxon>Saccharomycotina</taxon>
        <taxon>Saccharomycetes</taxon>
        <taxon>Ascoideaceae</taxon>
        <taxon>Ascoidea</taxon>
    </lineage>
</organism>
<evidence type="ECO:0000313" key="6">
    <source>
        <dbReference type="Proteomes" id="UP000095038"/>
    </source>
</evidence>
<dbReference type="STRING" id="1344418.A0A1D2V9G0"/>
<dbReference type="GeneID" id="30962538"/>
<dbReference type="InParanoid" id="A0A1D2V9G0"/>